<dbReference type="InterPro" id="IPR038765">
    <property type="entry name" value="Papain-like_cys_pep_sf"/>
</dbReference>
<keyword evidence="3" id="KW-0378">Hydrolase</keyword>
<accession>A0A0L1JNL6</accession>
<dbReference type="InterPro" id="IPR000064">
    <property type="entry name" value="NLP_P60_dom"/>
</dbReference>
<dbReference type="Pfam" id="PF18348">
    <property type="entry name" value="SH3_16"/>
    <property type="match status" value="1"/>
</dbReference>
<dbReference type="Proteomes" id="UP000036938">
    <property type="component" value="Unassembled WGS sequence"/>
</dbReference>
<dbReference type="PANTHER" id="PTHR47359:SF3">
    <property type="entry name" value="NLP_P60 DOMAIN-CONTAINING PROTEIN-RELATED"/>
    <property type="match status" value="1"/>
</dbReference>
<dbReference type="InterPro" id="IPR051794">
    <property type="entry name" value="PG_Endopeptidase_C40"/>
</dbReference>
<dbReference type="SUPFAM" id="SSF54001">
    <property type="entry name" value="Cysteine proteinases"/>
    <property type="match status" value="1"/>
</dbReference>
<comment type="caution">
    <text evidence="6">The sequence shown here is derived from an EMBL/GenBank/DDBJ whole genome shotgun (WGS) entry which is preliminary data.</text>
</comment>
<comment type="similarity">
    <text evidence="1">Belongs to the peptidase C40 family.</text>
</comment>
<evidence type="ECO:0000259" key="5">
    <source>
        <dbReference type="PROSITE" id="PS51935"/>
    </source>
</evidence>
<evidence type="ECO:0000256" key="3">
    <source>
        <dbReference type="ARBA" id="ARBA00022801"/>
    </source>
</evidence>
<evidence type="ECO:0000256" key="4">
    <source>
        <dbReference type="ARBA" id="ARBA00022807"/>
    </source>
</evidence>
<name>A0A0L1JNL6_9RHOB</name>
<dbReference type="EMBL" id="AQQZ01000005">
    <property type="protein sequence ID" value="KNG93312.1"/>
    <property type="molecule type" value="Genomic_DNA"/>
</dbReference>
<keyword evidence="7" id="KW-1185">Reference proteome</keyword>
<dbReference type="AlphaFoldDB" id="A0A0L1JNL6"/>
<keyword evidence="4" id="KW-0788">Thiol protease</keyword>
<proteinExistence type="inferred from homology"/>
<dbReference type="STRING" id="1317121.ATO11_12765"/>
<dbReference type="GO" id="GO:0008234">
    <property type="term" value="F:cysteine-type peptidase activity"/>
    <property type="evidence" value="ECO:0007669"/>
    <property type="project" value="UniProtKB-KW"/>
</dbReference>
<feature type="domain" description="NlpC/P60" evidence="5">
    <location>
        <begin position="153"/>
        <end position="274"/>
    </location>
</feature>
<protein>
    <recommendedName>
        <fullName evidence="5">NlpC/P60 domain-containing protein</fullName>
    </recommendedName>
</protein>
<evidence type="ECO:0000313" key="7">
    <source>
        <dbReference type="Proteomes" id="UP000036938"/>
    </source>
</evidence>
<reference evidence="6 7" key="1">
    <citation type="journal article" date="2015" name="Int. J. Syst. Evol. Microbiol.">
        <title>Aestuariivita atlantica sp. nov., isolated from deep sea sediment of the Atlantic Ocean.</title>
        <authorList>
            <person name="Li G."/>
            <person name="Lai Q."/>
            <person name="Du Y."/>
            <person name="Liu X."/>
            <person name="Sun F."/>
            <person name="Shao Z."/>
        </authorList>
    </citation>
    <scope>NUCLEOTIDE SEQUENCE [LARGE SCALE GENOMIC DNA]</scope>
    <source>
        <strain evidence="6 7">22II-S11-z3</strain>
    </source>
</reference>
<organism evidence="6 7">
    <name type="scientific">Pseudaestuariivita atlantica</name>
    <dbReference type="NCBI Taxonomy" id="1317121"/>
    <lineage>
        <taxon>Bacteria</taxon>
        <taxon>Pseudomonadati</taxon>
        <taxon>Pseudomonadota</taxon>
        <taxon>Alphaproteobacteria</taxon>
        <taxon>Rhodobacterales</taxon>
        <taxon>Paracoccaceae</taxon>
        <taxon>Pseudaestuariivita</taxon>
    </lineage>
</organism>
<evidence type="ECO:0000313" key="6">
    <source>
        <dbReference type="EMBL" id="KNG93312.1"/>
    </source>
</evidence>
<sequence length="277" mass="29570">MTDPRLWPSNGRVAADELEGKATADRFVQGDDRRIARPVADLHCASTGGMLDRQLLYGDRFRVLDVQDGRAFGQAERGGYVGYVDASAVGDGPDPTHEVCVRATLGFSAPDIKQPAPLRLSLGARVTCVAAADGFAQTDAGLFIPDGHLRPLSAPETDMVAVAERLLGTPYLWGGNSADGIDCSGLVQAALRACGTDCPGDSDQQRAAFTPVSRARRGDLLFWQGHVAICVDSRTLIHANAHHMAVSYERRSDCVARIRASEGKDVLCIARPTLETA</sequence>
<dbReference type="Gene3D" id="3.90.1720.10">
    <property type="entry name" value="endopeptidase domain like (from Nostoc punctiforme)"/>
    <property type="match status" value="1"/>
</dbReference>
<dbReference type="InterPro" id="IPR041382">
    <property type="entry name" value="SH3_16"/>
</dbReference>
<dbReference type="PANTHER" id="PTHR47359">
    <property type="entry name" value="PEPTIDOGLYCAN DL-ENDOPEPTIDASE CWLO"/>
    <property type="match status" value="1"/>
</dbReference>
<gene>
    <name evidence="6" type="ORF">ATO11_12765</name>
</gene>
<dbReference type="Pfam" id="PF00877">
    <property type="entry name" value="NLPC_P60"/>
    <property type="match status" value="1"/>
</dbReference>
<keyword evidence="2" id="KW-0645">Protease</keyword>
<evidence type="ECO:0000256" key="1">
    <source>
        <dbReference type="ARBA" id="ARBA00007074"/>
    </source>
</evidence>
<dbReference type="GO" id="GO:0006508">
    <property type="term" value="P:proteolysis"/>
    <property type="evidence" value="ECO:0007669"/>
    <property type="project" value="UniProtKB-KW"/>
</dbReference>
<dbReference type="RefSeq" id="WP_050531276.1">
    <property type="nucleotide sequence ID" value="NZ_AQQZ01000005.1"/>
</dbReference>
<dbReference type="PROSITE" id="PS51935">
    <property type="entry name" value="NLPC_P60"/>
    <property type="match status" value="1"/>
</dbReference>
<evidence type="ECO:0000256" key="2">
    <source>
        <dbReference type="ARBA" id="ARBA00022670"/>
    </source>
</evidence>